<evidence type="ECO:0000313" key="5">
    <source>
        <dbReference type="EMBL" id="RAK38516.1"/>
    </source>
</evidence>
<evidence type="ECO:0000313" key="6">
    <source>
        <dbReference type="Proteomes" id="UP000249341"/>
    </source>
</evidence>
<dbReference type="SUPFAM" id="SSF46785">
    <property type="entry name" value="Winged helix' DNA-binding domain"/>
    <property type="match status" value="1"/>
</dbReference>
<dbReference type="Pfam" id="PF01638">
    <property type="entry name" value="HxlR"/>
    <property type="match status" value="1"/>
</dbReference>
<dbReference type="Gene3D" id="1.10.10.10">
    <property type="entry name" value="Winged helix-like DNA-binding domain superfamily/Winged helix DNA-binding domain"/>
    <property type="match status" value="1"/>
</dbReference>
<protein>
    <submittedName>
        <fullName evidence="5">HxlR family transcriptional regulator</fullName>
    </submittedName>
</protein>
<reference evidence="5 6" key="1">
    <citation type="submission" date="2018-06" db="EMBL/GenBank/DDBJ databases">
        <title>Genomic Encyclopedia of Type Strains, Phase III (KMG-III): the genomes of soil and plant-associated and newly described type strains.</title>
        <authorList>
            <person name="Whitman W."/>
        </authorList>
    </citation>
    <scope>NUCLEOTIDE SEQUENCE [LARGE SCALE GENOMIC DNA]</scope>
    <source>
        <strain evidence="5 6">CGMCC 4.7090</strain>
    </source>
</reference>
<keyword evidence="1" id="KW-0805">Transcription regulation</keyword>
<dbReference type="InterPro" id="IPR036388">
    <property type="entry name" value="WH-like_DNA-bd_sf"/>
</dbReference>
<evidence type="ECO:0000259" key="4">
    <source>
        <dbReference type="PROSITE" id="PS51118"/>
    </source>
</evidence>
<dbReference type="AlphaFoldDB" id="A0A327ZDP3"/>
<feature type="domain" description="HTH hxlR-type" evidence="4">
    <location>
        <begin position="29"/>
        <end position="128"/>
    </location>
</feature>
<name>A0A327ZDP3_9ACTN</name>
<sequence>MLRLSTRLSLDGMVGHVTPPALEWSVDNCTLARAMEILGERWTVVVLRDVFNGIRRFDDMRVRTGIPRQVLTNRLAMLVEHGVLRREPYQEPGARVRHEYRLTEKGLDLYPMLIAVTEWGNRYLADPEGPPIRYAHRDCGAEMQVGLHCADGHDVGDNRAVLPQPGPGAHRRT</sequence>
<keyword evidence="2" id="KW-0238">DNA-binding</keyword>
<dbReference type="InterPro" id="IPR002577">
    <property type="entry name" value="HTH_HxlR"/>
</dbReference>
<comment type="caution">
    <text evidence="5">The sequence shown here is derived from an EMBL/GenBank/DDBJ whole genome shotgun (WGS) entry which is preliminary data.</text>
</comment>
<dbReference type="PANTHER" id="PTHR33204:SF36">
    <property type="entry name" value="TRANSCRIPTIONAL REGULATORY PROTEIN"/>
    <property type="match status" value="1"/>
</dbReference>
<gene>
    <name evidence="5" type="ORF">B0I29_105464</name>
</gene>
<evidence type="ECO:0000256" key="3">
    <source>
        <dbReference type="ARBA" id="ARBA00023163"/>
    </source>
</evidence>
<evidence type="ECO:0000256" key="1">
    <source>
        <dbReference type="ARBA" id="ARBA00023015"/>
    </source>
</evidence>
<dbReference type="GO" id="GO:0003677">
    <property type="term" value="F:DNA binding"/>
    <property type="evidence" value="ECO:0007669"/>
    <property type="project" value="UniProtKB-KW"/>
</dbReference>
<keyword evidence="6" id="KW-1185">Reference proteome</keyword>
<proteinExistence type="predicted"/>
<evidence type="ECO:0000256" key="2">
    <source>
        <dbReference type="ARBA" id="ARBA00023125"/>
    </source>
</evidence>
<dbReference type="Proteomes" id="UP000249341">
    <property type="component" value="Unassembled WGS sequence"/>
</dbReference>
<dbReference type="EMBL" id="QLMJ01000005">
    <property type="protein sequence ID" value="RAK38516.1"/>
    <property type="molecule type" value="Genomic_DNA"/>
</dbReference>
<dbReference type="PROSITE" id="PS51118">
    <property type="entry name" value="HTH_HXLR"/>
    <property type="match status" value="1"/>
</dbReference>
<organism evidence="5 6">
    <name type="scientific">Actinoplanes lutulentus</name>
    <dbReference type="NCBI Taxonomy" id="1287878"/>
    <lineage>
        <taxon>Bacteria</taxon>
        <taxon>Bacillati</taxon>
        <taxon>Actinomycetota</taxon>
        <taxon>Actinomycetes</taxon>
        <taxon>Micromonosporales</taxon>
        <taxon>Micromonosporaceae</taxon>
        <taxon>Actinoplanes</taxon>
    </lineage>
</organism>
<accession>A0A327ZDP3</accession>
<dbReference type="PANTHER" id="PTHR33204">
    <property type="entry name" value="TRANSCRIPTIONAL REGULATOR, MARR FAMILY"/>
    <property type="match status" value="1"/>
</dbReference>
<dbReference type="InterPro" id="IPR036390">
    <property type="entry name" value="WH_DNA-bd_sf"/>
</dbReference>
<keyword evidence="3" id="KW-0804">Transcription</keyword>